<dbReference type="SUPFAM" id="SSF52540">
    <property type="entry name" value="P-loop containing nucleoside triphosphate hydrolases"/>
    <property type="match status" value="2"/>
</dbReference>
<evidence type="ECO:0000256" key="1">
    <source>
        <dbReference type="SAM" id="Coils"/>
    </source>
</evidence>
<dbReference type="InterPro" id="IPR035699">
    <property type="entry name" value="AAA_6"/>
</dbReference>
<keyword evidence="1" id="KW-0175">Coiled coil</keyword>
<dbReference type="GO" id="GO:0008569">
    <property type="term" value="F:minus-end-directed microtubule motor activity"/>
    <property type="evidence" value="ECO:0007669"/>
    <property type="project" value="TreeGrafter"/>
</dbReference>
<dbReference type="RefSeq" id="XP_065330300.1">
    <property type="nucleotide sequence ID" value="XM_065474228.1"/>
</dbReference>
<gene>
    <name evidence="3" type="ORF">VNE69_07221</name>
</gene>
<evidence type="ECO:0000313" key="4">
    <source>
        <dbReference type="Proteomes" id="UP001334084"/>
    </source>
</evidence>
<dbReference type="Proteomes" id="UP001334084">
    <property type="component" value="Chromosome 7"/>
</dbReference>
<keyword evidence="4" id="KW-1185">Reference proteome</keyword>
<organism evidence="3 4">
    <name type="scientific">Vairimorpha necatrix</name>
    <dbReference type="NCBI Taxonomy" id="6039"/>
    <lineage>
        <taxon>Eukaryota</taxon>
        <taxon>Fungi</taxon>
        <taxon>Fungi incertae sedis</taxon>
        <taxon>Microsporidia</taxon>
        <taxon>Nosematidae</taxon>
        <taxon>Vairimorpha</taxon>
    </lineage>
</organism>
<dbReference type="GO" id="GO:0051959">
    <property type="term" value="F:dynein light intermediate chain binding"/>
    <property type="evidence" value="ECO:0007669"/>
    <property type="project" value="InterPro"/>
</dbReference>
<dbReference type="Pfam" id="PF12774">
    <property type="entry name" value="AAA_6"/>
    <property type="match status" value="2"/>
</dbReference>
<feature type="domain" description="Dynein heavy chain hydrolytic ATP-binding dynein motor region" evidence="2">
    <location>
        <begin position="1139"/>
        <end position="1235"/>
    </location>
</feature>
<evidence type="ECO:0000313" key="3">
    <source>
        <dbReference type="EMBL" id="WUR04155.1"/>
    </source>
</evidence>
<accession>A0AAX4JDU2</accession>
<dbReference type="PANTHER" id="PTHR10676:SF396">
    <property type="entry name" value="DYNEIN AXONEMAL HEAVY CHAIN 1"/>
    <property type="match status" value="1"/>
</dbReference>
<dbReference type="GeneID" id="90541977"/>
<dbReference type="Gene3D" id="3.40.50.300">
    <property type="entry name" value="P-loop containing nucleotide triphosphate hydrolases"/>
    <property type="match status" value="2"/>
</dbReference>
<dbReference type="GO" id="GO:0030286">
    <property type="term" value="C:dynein complex"/>
    <property type="evidence" value="ECO:0007669"/>
    <property type="project" value="InterPro"/>
</dbReference>
<proteinExistence type="predicted"/>
<dbReference type="InterPro" id="IPR026983">
    <property type="entry name" value="DHC"/>
</dbReference>
<dbReference type="Gene3D" id="1.20.920.20">
    <property type="match status" value="1"/>
</dbReference>
<dbReference type="InterPro" id="IPR027417">
    <property type="entry name" value="P-loop_NTPase"/>
</dbReference>
<dbReference type="PANTHER" id="PTHR10676">
    <property type="entry name" value="DYNEIN HEAVY CHAIN FAMILY PROTEIN"/>
    <property type="match status" value="1"/>
</dbReference>
<dbReference type="GO" id="GO:0060294">
    <property type="term" value="P:cilium movement involved in cell motility"/>
    <property type="evidence" value="ECO:0007669"/>
    <property type="project" value="TreeGrafter"/>
</dbReference>
<protein>
    <recommendedName>
        <fullName evidence="2">Dynein heavy chain hydrolytic ATP-binding dynein motor region domain-containing protein</fullName>
    </recommendedName>
</protein>
<dbReference type="GO" id="GO:0045505">
    <property type="term" value="F:dynein intermediate chain binding"/>
    <property type="evidence" value="ECO:0007669"/>
    <property type="project" value="InterPro"/>
</dbReference>
<dbReference type="GO" id="GO:0005524">
    <property type="term" value="F:ATP binding"/>
    <property type="evidence" value="ECO:0007669"/>
    <property type="project" value="InterPro"/>
</dbReference>
<name>A0AAX4JDU2_9MICR</name>
<dbReference type="GO" id="GO:0097729">
    <property type="term" value="C:9+2 motile cilium"/>
    <property type="evidence" value="ECO:0007669"/>
    <property type="project" value="TreeGrafter"/>
</dbReference>
<evidence type="ECO:0000259" key="2">
    <source>
        <dbReference type="Pfam" id="PF12774"/>
    </source>
</evidence>
<feature type="coiled-coil region" evidence="1">
    <location>
        <begin position="1905"/>
        <end position="1964"/>
    </location>
</feature>
<reference evidence="3" key="1">
    <citation type="journal article" date="2024" name="BMC Genomics">
        <title>Functional annotation of a divergent genome using sequence and structure-based similarity.</title>
        <authorList>
            <person name="Svedberg D."/>
            <person name="Winiger R.R."/>
            <person name="Berg A."/>
            <person name="Sharma H."/>
            <person name="Tellgren-Roth C."/>
            <person name="Debrunner-Vossbrinck B.A."/>
            <person name="Vossbrinck C.R."/>
            <person name="Barandun J."/>
        </authorList>
    </citation>
    <scope>NUCLEOTIDE SEQUENCE</scope>
    <source>
        <strain evidence="3">Illinois isolate</strain>
    </source>
</reference>
<dbReference type="EMBL" id="CP142732">
    <property type="protein sequence ID" value="WUR04155.1"/>
    <property type="molecule type" value="Genomic_DNA"/>
</dbReference>
<feature type="coiled-coil region" evidence="1">
    <location>
        <begin position="2093"/>
        <end position="2176"/>
    </location>
</feature>
<feature type="domain" description="Dynein heavy chain hydrolytic ATP-binding dynein motor region" evidence="2">
    <location>
        <begin position="1241"/>
        <end position="1320"/>
    </location>
</feature>
<sequence>MIHRLNYQDFIKTVSKISESESAISIPKSTDDIPFLEMLLNFSDASYIKLRILQESGFSIKVSKEYLNNKKKYFKQEGEYIRRQIEDFYNSSSIRLIDLSYLVIFFKSDFYKDLIDKLDYVSTKRHQMLYDFEELFYRTLDIENCLISKNPIDILGILDACKVYNLDIHKHILKILKYATNEPKKIPQYKRLLDLINKKSLLFTTNDENIEFYKEKFLKFEQINSLRNIVHKYKANDLFLEIKNVEENIKLILPILKREFVSCKNINQQITLMKDFSIFMSYKEFLDNTSAERMKIYEHLICILQTKTSEISHIIEIVRYTKQLLHLFFRQENNLFVETLNRKICYYEEIINKQNQKKDIKYLLNSILVTTKDYDLEINCDPFFNDLLNYFKKDYKIDSIKRLKKSIECFIEITKTIDDVEYEMFLDEIEEIFNILQKIINLKIKFYISRGYDLDLKKEVNNLNYKLIEHRLMILKFEEMNKSSMKFLLMSNPHLCKINRIADTYLNNIFKDQNLKVNISSEKDLYKILDLIHEIFFDKNLFTKNLSSIIDNILDTHTRLTEYIDLIYKSRNMNVYEIFKTFKKLHKIRKDLPQYVNLSCTTKLSTLKTKLTRHFYQNQDIIKRPFDNIKDTILIYKIGTKILKKDIVIDLPHVESFSEIIKFAEEWICTFSKFISNQEKNFNYSEFKIFYSDFKHKMSQYKKSKKLYEILKSKNDLNVKIKDLKINEDKKTNEIRTLCNHLKFTKYIFSDIKSEKILDWLFLHAPENFENIYALQFIKELSNHKDKSFINILDKHKYICDVIKNISEFEMREYSRKINLIMEIYQKLTKIENDIKKIKYSCDELLNFENRNLFFKIIERVGDELQDLDVDLDFLNHNLINNGLDSTDQNLLTIISDLKSEVEDLISKNNEICSLFVDICKYTNLSLFDDFLYELQNPLIELKLDRILREKEIYKEKFTKKIEDLKNRISDLYFVSNDDLINFVNGKLPIEDLLKNIYNIDKLIIENNECLGVESKKEKIYFSTKLDLSSIFKAPEDFELFYRRFKLEFKNVLISYFNKKDKNKIQFLDDFINEYKFFNDLDFEETTKIKFIKKHQEILGPDFTLLYPKPQISKSEDSLECFTDSLNLLPFEMIYYPPSNILYTRLTNTIFNKITLGLFYYPGLILYGESSTGKTETVKYYCKSIGRPLYVFCCNENLNIILLENIIQGCIKNNWYLCLDECNRLGFNVMSKLSDLLVEHKDKIKIFLTLNIGYLGRNKLPTTLKSLFAEIRVDNPNIEDILDVYFNEEMKTLFRNLKEKSQNLSHYNFSLRALNTILFNLKDSDVTQNMLIYYYALFSDKDKSLLSEYLPSLTKEEVFEYGISSSTGILLFGESLSGKSEILRKMINLRNINHYIFHYYDEDILYRILKENTNGDLWIIYDCILESKWIENLNSVLDDNKILCMRNGEVIKIRENVRFIFETNDISKLTPASLTRVFTIYFERDISQSNKNIVNINDIKNNTVTFLEGEMGIGKKSKFKEIVKNEEVLYLNCREIKSLKNYKKDIIYLEEYEKASDDVIQEIKELHEHGTVKDEERNMKIICSYNGSEDLNIYNFKRRINCPILQIRPNEKILEMSQGDHDMTIQNNLEIIQNHDKITHRDIYEYYKQGDIKFYECFKILRNLHINKEYFRDILNVNSPICNREIIEFCLENKFNFILLGGRLTGKNWILRNYNIRKIEIFNETCKIEYDTEKVTGILTTSLDLLSNEIIKENMIIRLFTPRHYLLDLKYFIEDLDNNEETSFMKYIRNLKYKTCGCCINEEIIMNNYITVEDIMRNDISKLNNDENYNKKDDVKLSSKNIDDVDLLSFKNIYKLVDFIQTTVSTYKEFIKSNKFILDGLEKIKIFHNISQDKKINLHKHDLILVKYQEEINQKILKIQSLEKDCEYEKNIIKNKKQEHLAFYNEIEKKKNFIKNNLQEGEVKLQESIKKINKITKKNIAEIRSMNSPPKAVHYIINIIYNMVNKRKEKKTWQECLVFLKTFDINSISKSNNQRSKDDNINDVNNDYKLINDNEEDIFDLDIEELKDKEVEISKSSHVCYLLYEWILHNYEYKRLKEDIKPLEEEIKDLLKKGNLALVNIKEEEEKYEILEKRLSEYKREYSECQVLLVKTQREISNLKDEILKYDDLISKINEEKSNWTESEFGLELVLPKLFINKILLSSSHTGDYLETSMKDKNYKKIISNIYKYKRNIKINNVTQDEEIYRLCKYLIREKDFSIIINQDTDFYECIGYTHEVVEEYPHEEDINIKELQDELLRNIVLGDINKILGTKRVLDLERKRLEGIRRIREYYDMLNRVYKILYTRYKLSFKVYDEFIRNEDLYISKNDTYESNFIRKDVTDTFNINILDNVNIKHNEGNVLLDKCIKYCTHLDLEDIKKYKSNILIITNTDDYVYYLEKNIKFKNIISLGDKKSNEIYSDLLKRGSDLYLIKNIDLYDKLVEDESENKFVYISEYSRSRKMIKDCRVIYMKYKYNYKRSLELYRRLYGTENQEIIKYHCKLIGNLYRHNLEKKYTFSVRDLEIIINYKETISMEYLRYLVYKNKLDEEDEEKVMNITPI</sequence>
<dbReference type="KEGG" id="vnx:VNE69_07221"/>